<evidence type="ECO:0000259" key="1">
    <source>
        <dbReference type="PROSITE" id="PS51857"/>
    </source>
</evidence>
<organism evidence="2 3">
    <name type="scientific">Candidatus Sulfobium mesophilum</name>
    <dbReference type="NCBI Taxonomy" id="2016548"/>
    <lineage>
        <taxon>Bacteria</taxon>
        <taxon>Pseudomonadati</taxon>
        <taxon>Nitrospirota</taxon>
        <taxon>Nitrospiria</taxon>
        <taxon>Nitrospirales</taxon>
        <taxon>Nitrospiraceae</taxon>
        <taxon>Candidatus Sulfobium</taxon>
    </lineage>
</organism>
<sequence length="192" mass="22141">MNVPVKVVYRNLLPQYKEGVQGEVRLLSGKLDKFHPDIISCRIVVEMPHKHHHEGNLFRATITLNVPDKQIVVSREHPLSQIRENIYVAVRHAFDDAIRQLEEYDLVKSRDVKDHDLIPHGVVSKLFARQGYGFIEGSDGREIYFHKNSVLDGFNKLKLGIAVRFEEEEGEKGPQASTVKILRTAPTYRRRH</sequence>
<dbReference type="InterPro" id="IPR012340">
    <property type="entry name" value="NA-bd_OB-fold"/>
</dbReference>
<dbReference type="InterPro" id="IPR002059">
    <property type="entry name" value="CSP_DNA-bd"/>
</dbReference>
<feature type="domain" description="CSD" evidence="1">
    <location>
        <begin position="118"/>
        <end position="181"/>
    </location>
</feature>
<dbReference type="EMBL" id="OUUY01000081">
    <property type="protein sequence ID" value="SPQ00856.1"/>
    <property type="molecule type" value="Genomic_DNA"/>
</dbReference>
<dbReference type="InterPro" id="IPR036567">
    <property type="entry name" value="RHF-like"/>
</dbReference>
<keyword evidence="3" id="KW-1185">Reference proteome</keyword>
<dbReference type="Pfam" id="PF00313">
    <property type="entry name" value="CSD"/>
    <property type="match status" value="1"/>
</dbReference>
<keyword evidence="2" id="KW-0238">DNA-binding</keyword>
<dbReference type="SMART" id="SM00357">
    <property type="entry name" value="CSP"/>
    <property type="match status" value="1"/>
</dbReference>
<dbReference type="Gene3D" id="2.40.50.140">
    <property type="entry name" value="Nucleic acid-binding proteins"/>
    <property type="match status" value="1"/>
</dbReference>
<dbReference type="Gene3D" id="3.30.160.100">
    <property type="entry name" value="Ribosome hibernation promotion factor-like"/>
    <property type="match status" value="1"/>
</dbReference>
<dbReference type="InterPro" id="IPR003489">
    <property type="entry name" value="RHF/RaiA"/>
</dbReference>
<dbReference type="SUPFAM" id="SSF50249">
    <property type="entry name" value="Nucleic acid-binding proteins"/>
    <property type="match status" value="1"/>
</dbReference>
<reference evidence="3" key="1">
    <citation type="submission" date="2018-03" db="EMBL/GenBank/DDBJ databases">
        <authorList>
            <person name="Zecchin S."/>
        </authorList>
    </citation>
    <scope>NUCLEOTIDE SEQUENCE [LARGE SCALE GENOMIC DNA]</scope>
</reference>
<dbReference type="InterPro" id="IPR011129">
    <property type="entry name" value="CSD"/>
</dbReference>
<dbReference type="OrthoDB" id="9782252at2"/>
<dbReference type="GO" id="GO:0003677">
    <property type="term" value="F:DNA binding"/>
    <property type="evidence" value="ECO:0007669"/>
    <property type="project" value="UniProtKB-KW"/>
</dbReference>
<gene>
    <name evidence="2" type="ORF">NBG4_350021</name>
</gene>
<dbReference type="Pfam" id="PF02482">
    <property type="entry name" value="Ribosomal_S30AE"/>
    <property type="match status" value="1"/>
</dbReference>
<dbReference type="SUPFAM" id="SSF69754">
    <property type="entry name" value="Ribosome binding protein Y (YfiA homologue)"/>
    <property type="match status" value="1"/>
</dbReference>
<dbReference type="Proteomes" id="UP000245125">
    <property type="component" value="Unassembled WGS sequence"/>
</dbReference>
<name>A0A2U3QHF4_9BACT</name>
<protein>
    <submittedName>
        <fullName evidence="2">Cold-shock protein DNA-binding protein</fullName>
    </submittedName>
</protein>
<dbReference type="PROSITE" id="PS51857">
    <property type="entry name" value="CSD_2"/>
    <property type="match status" value="1"/>
</dbReference>
<dbReference type="AlphaFoldDB" id="A0A2U3QHF4"/>
<accession>A0A2U3QHF4</accession>
<dbReference type="GO" id="GO:0005829">
    <property type="term" value="C:cytosol"/>
    <property type="evidence" value="ECO:0007669"/>
    <property type="project" value="UniProtKB-ARBA"/>
</dbReference>
<evidence type="ECO:0000313" key="3">
    <source>
        <dbReference type="Proteomes" id="UP000245125"/>
    </source>
</evidence>
<proteinExistence type="predicted"/>
<evidence type="ECO:0000313" key="2">
    <source>
        <dbReference type="EMBL" id="SPQ00856.1"/>
    </source>
</evidence>